<evidence type="ECO:0000313" key="3">
    <source>
        <dbReference type="Proteomes" id="UP001152888"/>
    </source>
</evidence>
<organism evidence="2 3">
    <name type="scientific">Acanthoscelides obtectus</name>
    <name type="common">Bean weevil</name>
    <name type="synonym">Bruchus obtectus</name>
    <dbReference type="NCBI Taxonomy" id="200917"/>
    <lineage>
        <taxon>Eukaryota</taxon>
        <taxon>Metazoa</taxon>
        <taxon>Ecdysozoa</taxon>
        <taxon>Arthropoda</taxon>
        <taxon>Hexapoda</taxon>
        <taxon>Insecta</taxon>
        <taxon>Pterygota</taxon>
        <taxon>Neoptera</taxon>
        <taxon>Endopterygota</taxon>
        <taxon>Coleoptera</taxon>
        <taxon>Polyphaga</taxon>
        <taxon>Cucujiformia</taxon>
        <taxon>Chrysomeloidea</taxon>
        <taxon>Chrysomelidae</taxon>
        <taxon>Bruchinae</taxon>
        <taxon>Bruchini</taxon>
        <taxon>Acanthoscelides</taxon>
    </lineage>
</organism>
<dbReference type="PANTHER" id="PTHR47272">
    <property type="entry name" value="DDE_TNP_1_7 DOMAIN-CONTAINING PROTEIN"/>
    <property type="match status" value="1"/>
</dbReference>
<proteinExistence type="predicted"/>
<dbReference type="PANTHER" id="PTHR47272:SF2">
    <property type="entry name" value="PIGGYBAC TRANSPOSABLE ELEMENT-DERIVED PROTEIN 3-LIKE"/>
    <property type="match status" value="1"/>
</dbReference>
<gene>
    <name evidence="2" type="ORF">ACAOBT_LOCUS32379</name>
</gene>
<keyword evidence="3" id="KW-1185">Reference proteome</keyword>
<reference evidence="2" key="1">
    <citation type="submission" date="2022-03" db="EMBL/GenBank/DDBJ databases">
        <authorList>
            <person name="Sayadi A."/>
        </authorList>
    </citation>
    <scope>NUCLEOTIDE SEQUENCE</scope>
</reference>
<feature type="region of interest" description="Disordered" evidence="1">
    <location>
        <begin position="56"/>
        <end position="86"/>
    </location>
</feature>
<evidence type="ECO:0000256" key="1">
    <source>
        <dbReference type="SAM" id="MobiDB-lite"/>
    </source>
</evidence>
<accession>A0A9P0MFY3</accession>
<sequence length="145" mass="16658">MASACIWHFIDLAITNAWIRYKQDCLARGDRKNTVMDLLEFKLYIGRSLALGGQRQKTLHDRGNNDSAEENIPAKRKKSTALPPKDVRKTGNDHLPICSVNDKNSYMRCRNAGCTKKTRFNCLKCQVYLCISLERQCFLNFTLKL</sequence>
<name>A0A9P0MFY3_ACAOB</name>
<comment type="caution">
    <text evidence="2">The sequence shown here is derived from an EMBL/GenBank/DDBJ whole genome shotgun (WGS) entry which is preliminary data.</text>
</comment>
<protein>
    <recommendedName>
        <fullName evidence="4">PiggyBac transposable element-derived protein domain-containing protein</fullName>
    </recommendedName>
</protein>
<evidence type="ECO:0000313" key="2">
    <source>
        <dbReference type="EMBL" id="CAH2011739.1"/>
    </source>
</evidence>
<evidence type="ECO:0008006" key="4">
    <source>
        <dbReference type="Google" id="ProtNLM"/>
    </source>
</evidence>
<dbReference type="AlphaFoldDB" id="A0A9P0MFY3"/>
<dbReference type="Proteomes" id="UP001152888">
    <property type="component" value="Unassembled WGS sequence"/>
</dbReference>
<dbReference type="EMBL" id="CAKOFQ010008112">
    <property type="protein sequence ID" value="CAH2011739.1"/>
    <property type="molecule type" value="Genomic_DNA"/>
</dbReference>
<dbReference type="OrthoDB" id="6609151at2759"/>